<keyword evidence="3" id="KW-0378">Hydrolase</keyword>
<sequence length="258" mass="26691">MNRSRLRRAAAAALLAVMAAVPTMAFTEAEQYVAMGDSYASGVGAGDYDGSDCSRSSNAYGPLLAERLGAELVFPACGGATIPTVYSGQMDSLSPEADLVTISVGGNDVGFSDIISTCTFSSDATCFERIEEAEADGRDRVAGELADLYADIAAAAPNADTVVVGYPHLFHEQACFSAFGISAAEQERLNEGVDTINAITAEVAAAQGFTFADPVDDFAGHGICSWTPWIKGLDFDGAYHPNASGQASGYLPAVEGAL</sequence>
<evidence type="ECO:0000256" key="1">
    <source>
        <dbReference type="SAM" id="SignalP"/>
    </source>
</evidence>
<dbReference type="InterPro" id="IPR013830">
    <property type="entry name" value="SGNH_hydro"/>
</dbReference>
<feature type="chain" id="PRO_5047067528" evidence="1">
    <location>
        <begin position="26"/>
        <end position="258"/>
    </location>
</feature>
<dbReference type="Proteomes" id="UP001595823">
    <property type="component" value="Unassembled WGS sequence"/>
</dbReference>
<dbReference type="Gene3D" id="3.40.50.1110">
    <property type="entry name" value="SGNH hydrolase"/>
    <property type="match status" value="1"/>
</dbReference>
<dbReference type="EC" id="3.1.-.-" evidence="3"/>
<keyword evidence="1" id="KW-0732">Signal</keyword>
<evidence type="ECO:0000313" key="4">
    <source>
        <dbReference type="Proteomes" id="UP001595823"/>
    </source>
</evidence>
<dbReference type="InterPro" id="IPR037460">
    <property type="entry name" value="SEST-like"/>
</dbReference>
<dbReference type="PANTHER" id="PTHR37981:SF1">
    <property type="entry name" value="SGNH HYDROLASE-TYPE ESTERASE DOMAIN-CONTAINING PROTEIN"/>
    <property type="match status" value="1"/>
</dbReference>
<dbReference type="PANTHER" id="PTHR37981">
    <property type="entry name" value="LIPASE 2"/>
    <property type="match status" value="1"/>
</dbReference>
<keyword evidence="4" id="KW-1185">Reference proteome</keyword>
<evidence type="ECO:0000259" key="2">
    <source>
        <dbReference type="Pfam" id="PF13472"/>
    </source>
</evidence>
<gene>
    <name evidence="3" type="ORF">ACFPET_21355</name>
</gene>
<dbReference type="GO" id="GO:0016787">
    <property type="term" value="F:hydrolase activity"/>
    <property type="evidence" value="ECO:0007669"/>
    <property type="project" value="UniProtKB-KW"/>
</dbReference>
<dbReference type="CDD" id="cd01823">
    <property type="entry name" value="SEST_like"/>
    <property type="match status" value="1"/>
</dbReference>
<evidence type="ECO:0000313" key="3">
    <source>
        <dbReference type="EMBL" id="MFC4337746.1"/>
    </source>
</evidence>
<dbReference type="RefSeq" id="WP_380625038.1">
    <property type="nucleotide sequence ID" value="NZ_JBHSDK010000058.1"/>
</dbReference>
<dbReference type="InterPro" id="IPR036514">
    <property type="entry name" value="SGNH_hydro_sf"/>
</dbReference>
<name>A0ABV8U4S4_9ACTN</name>
<accession>A0ABV8U4S4</accession>
<dbReference type="EMBL" id="JBHSDK010000058">
    <property type="protein sequence ID" value="MFC4337746.1"/>
    <property type="molecule type" value="Genomic_DNA"/>
</dbReference>
<feature type="signal peptide" evidence="1">
    <location>
        <begin position="1"/>
        <end position="25"/>
    </location>
</feature>
<proteinExistence type="predicted"/>
<protein>
    <submittedName>
        <fullName evidence="3">SGNH/GDSL hydrolase family protein</fullName>
        <ecNumber evidence="3">3.1.-.-</ecNumber>
    </submittedName>
</protein>
<feature type="domain" description="SGNH hydrolase-type esterase" evidence="2">
    <location>
        <begin position="34"/>
        <end position="247"/>
    </location>
</feature>
<organism evidence="3 4">
    <name type="scientific">Salininema proteolyticum</name>
    <dbReference type="NCBI Taxonomy" id="1607685"/>
    <lineage>
        <taxon>Bacteria</taxon>
        <taxon>Bacillati</taxon>
        <taxon>Actinomycetota</taxon>
        <taxon>Actinomycetes</taxon>
        <taxon>Glycomycetales</taxon>
        <taxon>Glycomycetaceae</taxon>
        <taxon>Salininema</taxon>
    </lineage>
</organism>
<dbReference type="Pfam" id="PF13472">
    <property type="entry name" value="Lipase_GDSL_2"/>
    <property type="match status" value="1"/>
</dbReference>
<dbReference type="SUPFAM" id="SSF52266">
    <property type="entry name" value="SGNH hydrolase"/>
    <property type="match status" value="1"/>
</dbReference>
<comment type="caution">
    <text evidence="3">The sequence shown here is derived from an EMBL/GenBank/DDBJ whole genome shotgun (WGS) entry which is preliminary data.</text>
</comment>
<reference evidence="4" key="1">
    <citation type="journal article" date="2019" name="Int. J. Syst. Evol. Microbiol.">
        <title>The Global Catalogue of Microorganisms (GCM) 10K type strain sequencing project: providing services to taxonomists for standard genome sequencing and annotation.</title>
        <authorList>
            <consortium name="The Broad Institute Genomics Platform"/>
            <consortium name="The Broad Institute Genome Sequencing Center for Infectious Disease"/>
            <person name="Wu L."/>
            <person name="Ma J."/>
        </authorList>
    </citation>
    <scope>NUCLEOTIDE SEQUENCE [LARGE SCALE GENOMIC DNA]</scope>
    <source>
        <strain evidence="4">IBRC-M 10908</strain>
    </source>
</reference>